<dbReference type="InterPro" id="IPR047217">
    <property type="entry name" value="S49_SppA_67K_type_N"/>
</dbReference>
<keyword evidence="4" id="KW-0378">Hydrolase</keyword>
<dbReference type="InterPro" id="IPR029045">
    <property type="entry name" value="ClpP/crotonase-like_dom_sf"/>
</dbReference>
<dbReference type="InterPro" id="IPR004635">
    <property type="entry name" value="Pept_S49_SppA"/>
</dbReference>
<feature type="transmembrane region" description="Helical" evidence="8">
    <location>
        <begin position="25"/>
        <end position="44"/>
    </location>
</feature>
<organism evidence="10 13">
    <name type="scientific">Alteromonas australica</name>
    <dbReference type="NCBI Taxonomy" id="589873"/>
    <lineage>
        <taxon>Bacteria</taxon>
        <taxon>Pseudomonadati</taxon>
        <taxon>Pseudomonadota</taxon>
        <taxon>Gammaproteobacteria</taxon>
        <taxon>Alteromonadales</taxon>
        <taxon>Alteromonadaceae</taxon>
        <taxon>Alteromonas/Salinimonas group</taxon>
        <taxon>Alteromonas</taxon>
    </lineage>
</organism>
<evidence type="ECO:0000256" key="8">
    <source>
        <dbReference type="SAM" id="Phobius"/>
    </source>
</evidence>
<dbReference type="KEGG" id="aaus:EP12_09270"/>
<keyword evidence="5" id="KW-0720">Serine protease</keyword>
<dbReference type="EMBL" id="CP008849">
    <property type="protein sequence ID" value="AIF98818.1"/>
    <property type="molecule type" value="Genomic_DNA"/>
</dbReference>
<dbReference type="GO" id="GO:0006465">
    <property type="term" value="P:signal peptide processing"/>
    <property type="evidence" value="ECO:0007669"/>
    <property type="project" value="InterPro"/>
</dbReference>
<dbReference type="Proteomes" id="UP000264779">
    <property type="component" value="Unassembled WGS sequence"/>
</dbReference>
<dbReference type="RefSeq" id="WP_044056973.1">
    <property type="nucleotide sequence ID" value="NZ_CAJXAX010000001.1"/>
</dbReference>
<dbReference type="Pfam" id="PF01343">
    <property type="entry name" value="Peptidase_S49"/>
    <property type="match status" value="2"/>
</dbReference>
<keyword evidence="6 8" id="KW-0472">Membrane</keyword>
<feature type="domain" description="Peptidase S49" evidence="9">
    <location>
        <begin position="396"/>
        <end position="546"/>
    </location>
</feature>
<evidence type="ECO:0000313" key="11">
    <source>
        <dbReference type="EMBL" id="HAW76562.1"/>
    </source>
</evidence>
<dbReference type="PANTHER" id="PTHR33209">
    <property type="entry name" value="PROTEASE 4"/>
    <property type="match status" value="1"/>
</dbReference>
<reference evidence="14 15" key="2">
    <citation type="journal article" date="2018" name="Nat. Biotechnol.">
        <title>A standardized bacterial taxonomy based on genome phylogeny substantially revises the tree of life.</title>
        <authorList>
            <person name="Parks D.H."/>
            <person name="Chuvochina M."/>
            <person name="Waite D.W."/>
            <person name="Rinke C."/>
            <person name="Skarshewski A."/>
            <person name="Chaumeil P.A."/>
            <person name="Hugenholtz P."/>
        </authorList>
    </citation>
    <scope>NUCLEOTIDE SEQUENCE [LARGE SCALE GENOMIC DNA]</scope>
    <source>
        <strain evidence="12">UBA11621</strain>
        <strain evidence="11">UBA11978</strain>
    </source>
</reference>
<dbReference type="InterPro" id="IPR004634">
    <property type="entry name" value="Pept_S49_pIV"/>
</dbReference>
<dbReference type="GO" id="GO:0016020">
    <property type="term" value="C:membrane"/>
    <property type="evidence" value="ECO:0007669"/>
    <property type="project" value="UniProtKB-SubCell"/>
</dbReference>
<sequence>MAGKGNWTKSLFTGIWTVLNFSRKLFFNLIFLVFFIGIIVAISSQDNEQLTVNNDSALMLTLKGNLVIEKVSVDPFEQFLQEALGSEPEDPEILVRDVVKVIENAKQDRRIKALVLDLHQLNGGGLDKLRTVAKAIDDFKTSEKPVYAIGNYYTQNQYYLASHADHIYLNPMGSVLLDGYGRYGVYIKELLEKLKVTTHIFRVGTYKSAVEPVMRNDMSEASKEAEKKWLEAYWLQYKEDVANARGISMDNFDETLEALVAKFEQVDGDFAQYAVENKWVDALKTREDVRQELVELVGEDDNPMGVNITSFDTYLSVINAPVPSIPNDLDKIAVVVAKGSIIDGTQQAGTIGGDSTARLLRKARLNDDVKAVVFQIDSPGGSASASEVIRQEVLELQKAGKPVVVSMSTYAASGGYWIAAGADRIFASPSTITGSIGVFGMFMTYEKSLSHLGVHTDGVGTTEMAGFSALRPLPDQFGQIIQYSVENTYSKFLNIVSNGRDLNIDAVDEIAQGRVWIGTDALELGLVDELGSLDDAIASAAEIAELENYDTFYVTRDLSPQELFWKEFFGQAFAVVGKWQFAQSNSALIGEVKRVIKEFDSFAQLNDPMGTYVLCLPCNIN</sequence>
<dbReference type="Proteomes" id="UP000263517">
    <property type="component" value="Unassembled WGS sequence"/>
</dbReference>
<dbReference type="EMBL" id="DNAN01000449">
    <property type="protein sequence ID" value="HAW76562.1"/>
    <property type="molecule type" value="Genomic_DNA"/>
</dbReference>
<dbReference type="Gene3D" id="3.90.226.10">
    <property type="entry name" value="2-enoyl-CoA Hydratase, Chain A, domain 1"/>
    <property type="match status" value="2"/>
</dbReference>
<evidence type="ECO:0000256" key="6">
    <source>
        <dbReference type="ARBA" id="ARBA00023136"/>
    </source>
</evidence>
<dbReference type="AlphaFoldDB" id="A0A075NZ63"/>
<dbReference type="NCBIfam" id="TIGR00706">
    <property type="entry name" value="SppA_dom"/>
    <property type="match status" value="1"/>
</dbReference>
<dbReference type="PATRIC" id="fig|589873.4.peg.2006"/>
<evidence type="ECO:0000313" key="15">
    <source>
        <dbReference type="Proteomes" id="UP000264779"/>
    </source>
</evidence>
<keyword evidence="13" id="KW-1185">Reference proteome</keyword>
<protein>
    <submittedName>
        <fullName evidence="10">Signal peptidase</fullName>
    </submittedName>
    <submittedName>
        <fullName evidence="11">Signal peptide peptidase SppA</fullName>
    </submittedName>
</protein>
<dbReference type="GO" id="GO:0008236">
    <property type="term" value="F:serine-type peptidase activity"/>
    <property type="evidence" value="ECO:0007669"/>
    <property type="project" value="UniProtKB-KW"/>
</dbReference>
<dbReference type="CDD" id="cd07023">
    <property type="entry name" value="S49_Sppa_N_C"/>
    <property type="match status" value="1"/>
</dbReference>
<evidence type="ECO:0000256" key="2">
    <source>
        <dbReference type="ARBA" id="ARBA00008683"/>
    </source>
</evidence>
<evidence type="ECO:0000313" key="12">
    <source>
        <dbReference type="EMBL" id="HBU50445.1"/>
    </source>
</evidence>
<feature type="active site" description="Proton donor/acceptor" evidence="7">
    <location>
        <position position="207"/>
    </location>
</feature>
<accession>A0A075NZ63</accession>
<dbReference type="InterPro" id="IPR047272">
    <property type="entry name" value="S49_SppA_C"/>
</dbReference>
<evidence type="ECO:0000256" key="3">
    <source>
        <dbReference type="ARBA" id="ARBA00022670"/>
    </source>
</evidence>
<evidence type="ECO:0000256" key="7">
    <source>
        <dbReference type="PIRSR" id="PIRSR001217-1"/>
    </source>
</evidence>
<keyword evidence="3" id="KW-0645">Protease</keyword>
<dbReference type="STRING" id="589873.EP12_09270"/>
<evidence type="ECO:0000256" key="5">
    <source>
        <dbReference type="ARBA" id="ARBA00022825"/>
    </source>
</evidence>
<dbReference type="KEGG" id="aal:EP13_09080"/>
<proteinExistence type="inferred from homology"/>
<dbReference type="OrthoDB" id="9764363at2"/>
<dbReference type="InterPro" id="IPR002142">
    <property type="entry name" value="Peptidase_S49"/>
</dbReference>
<dbReference type="GeneID" id="78255065"/>
<keyword evidence="8" id="KW-0812">Transmembrane</keyword>
<reference evidence="10 13" key="1">
    <citation type="submission" date="2014-06" db="EMBL/GenBank/DDBJ databases">
        <title>Genomes of Alteromonas australica, a world apart.</title>
        <authorList>
            <person name="Gonzaga A."/>
            <person name="Lopez-Perez M."/>
            <person name="Rodriguez-Valera F."/>
        </authorList>
    </citation>
    <scope>NUCLEOTIDE SEQUENCE [LARGE SCALE GENOMIC DNA]</scope>
    <source>
        <strain evidence="10 13">H 17</strain>
    </source>
</reference>
<evidence type="ECO:0000256" key="1">
    <source>
        <dbReference type="ARBA" id="ARBA00004370"/>
    </source>
</evidence>
<dbReference type="PANTHER" id="PTHR33209:SF1">
    <property type="entry name" value="PEPTIDASE S49 DOMAIN-CONTAINING PROTEIN"/>
    <property type="match status" value="1"/>
</dbReference>
<evidence type="ECO:0000313" key="14">
    <source>
        <dbReference type="Proteomes" id="UP000263517"/>
    </source>
</evidence>
<dbReference type="EMBL" id="DONK01000056">
    <property type="protein sequence ID" value="HBU50445.1"/>
    <property type="molecule type" value="Genomic_DNA"/>
</dbReference>
<evidence type="ECO:0000256" key="4">
    <source>
        <dbReference type="ARBA" id="ARBA00022801"/>
    </source>
</evidence>
<dbReference type="PIRSF" id="PIRSF001217">
    <property type="entry name" value="Protease_4_SppA"/>
    <property type="match status" value="1"/>
</dbReference>
<comment type="subcellular location">
    <subcellularLocation>
        <location evidence="1">Membrane</location>
    </subcellularLocation>
</comment>
<gene>
    <name evidence="11" type="primary">sppA</name>
    <name evidence="11" type="ORF">DCW74_12615</name>
    <name evidence="12" type="ORF">DEB45_04215</name>
    <name evidence="10" type="ORF">EP13_09080</name>
</gene>
<dbReference type="SUPFAM" id="SSF52096">
    <property type="entry name" value="ClpP/crotonase"/>
    <property type="match status" value="2"/>
</dbReference>
<dbReference type="NCBIfam" id="TIGR00705">
    <property type="entry name" value="SppA_67K"/>
    <property type="match status" value="1"/>
</dbReference>
<feature type="domain" description="Peptidase S49" evidence="9">
    <location>
        <begin position="139"/>
        <end position="297"/>
    </location>
</feature>
<dbReference type="Gene3D" id="6.20.330.10">
    <property type="match status" value="1"/>
</dbReference>
<dbReference type="CDD" id="cd07018">
    <property type="entry name" value="S49_SppA_67K_type"/>
    <property type="match status" value="1"/>
</dbReference>
<comment type="similarity">
    <text evidence="2">Belongs to the peptidase S49 family.</text>
</comment>
<evidence type="ECO:0000313" key="10">
    <source>
        <dbReference type="EMBL" id="AIF98818.1"/>
    </source>
</evidence>
<dbReference type="Proteomes" id="UP000056090">
    <property type="component" value="Chromosome"/>
</dbReference>
<evidence type="ECO:0000259" key="9">
    <source>
        <dbReference type="Pfam" id="PF01343"/>
    </source>
</evidence>
<feature type="active site" description="Nucleophile" evidence="7">
    <location>
        <position position="413"/>
    </location>
</feature>
<evidence type="ECO:0000313" key="13">
    <source>
        <dbReference type="Proteomes" id="UP000056090"/>
    </source>
</evidence>
<dbReference type="eggNOG" id="COG0616">
    <property type="taxonomic scope" value="Bacteria"/>
</dbReference>
<name>A0A075NZ63_9ALTE</name>
<keyword evidence="8" id="KW-1133">Transmembrane helix</keyword>